<gene>
    <name evidence="4" type="ORF">L3049_02845</name>
</gene>
<comment type="caution">
    <text evidence="4">The sequence shown here is derived from an EMBL/GenBank/DDBJ whole genome shotgun (WGS) entry which is preliminary data.</text>
</comment>
<keyword evidence="2" id="KW-0560">Oxidoreductase</keyword>
<organism evidence="4 5">
    <name type="scientific">Paralabilibaculum antarcticum</name>
    <dbReference type="NCBI Taxonomy" id="2912572"/>
    <lineage>
        <taxon>Bacteria</taxon>
        <taxon>Pseudomonadati</taxon>
        <taxon>Bacteroidota</taxon>
        <taxon>Bacteroidia</taxon>
        <taxon>Marinilabiliales</taxon>
        <taxon>Marinifilaceae</taxon>
        <taxon>Paralabilibaculum</taxon>
    </lineage>
</organism>
<dbReference type="PANTHER" id="PTHR43086:SF3">
    <property type="entry name" value="NADP-DEPENDENT 3-HYDROXY ACID DEHYDROGENASE YDFG"/>
    <property type="match status" value="1"/>
</dbReference>
<evidence type="ECO:0000256" key="2">
    <source>
        <dbReference type="ARBA" id="ARBA00023002"/>
    </source>
</evidence>
<evidence type="ECO:0000256" key="1">
    <source>
        <dbReference type="ARBA" id="ARBA00006484"/>
    </source>
</evidence>
<dbReference type="Proteomes" id="UP001528920">
    <property type="component" value="Unassembled WGS sequence"/>
</dbReference>
<dbReference type="Pfam" id="PF00106">
    <property type="entry name" value="adh_short"/>
    <property type="match status" value="1"/>
</dbReference>
<dbReference type="Gene3D" id="3.40.50.720">
    <property type="entry name" value="NAD(P)-binding Rossmann-like Domain"/>
    <property type="match status" value="1"/>
</dbReference>
<evidence type="ECO:0000313" key="5">
    <source>
        <dbReference type="Proteomes" id="UP001528920"/>
    </source>
</evidence>
<name>A0ABT5VNA8_9BACT</name>
<dbReference type="PIRSF" id="PIRSF000126">
    <property type="entry name" value="11-beta-HSD1"/>
    <property type="match status" value="1"/>
</dbReference>
<reference evidence="4 5" key="1">
    <citation type="submission" date="2022-01" db="EMBL/GenBank/DDBJ databases">
        <title>Labilibaculum sp. nov, a marine bacterium isolated from Antarctica.</title>
        <authorList>
            <person name="Dai W."/>
        </authorList>
    </citation>
    <scope>NUCLEOTIDE SEQUENCE [LARGE SCALE GENOMIC DNA]</scope>
    <source>
        <strain evidence="4 5">DW002</strain>
    </source>
</reference>
<evidence type="ECO:0000313" key="4">
    <source>
        <dbReference type="EMBL" id="MDE5416931.1"/>
    </source>
</evidence>
<dbReference type="CDD" id="cd05233">
    <property type="entry name" value="SDR_c"/>
    <property type="match status" value="1"/>
</dbReference>
<dbReference type="EMBL" id="JAKJSC010000001">
    <property type="protein sequence ID" value="MDE5416931.1"/>
    <property type="molecule type" value="Genomic_DNA"/>
</dbReference>
<dbReference type="RefSeq" id="WP_275108269.1">
    <property type="nucleotide sequence ID" value="NZ_JAKJSC010000001.1"/>
</dbReference>
<dbReference type="PANTHER" id="PTHR43086">
    <property type="entry name" value="VERY-LONG-CHAIN 3-OXOOACYL-COA REDUCTASE"/>
    <property type="match status" value="1"/>
</dbReference>
<sequence length="261" mass="29006">MAKLGMITGAANGIGYEISKLLLLDSYQLILVDKDPEKLQEVKTEFSKLSEFENRILVKDLNLPNAAHEIFQELSDLDLSLDVLVNNAGFGVFGTFSNTNWKDERDMIHLHVLSATHLCKLFLPQMIKCGKGKILNVASIAAFQPGPLMSVYYATKAYLVSFSIALANELKGTGVSVTVLCPGITKTKFQQTNCKIGTRRNWNITSSSSVAKYAIKAMNKNKVLAIPGLINRFLANFHRFIPVRTAASIVRKLQERNRKID</sequence>
<dbReference type="SUPFAM" id="SSF51735">
    <property type="entry name" value="NAD(P)-binding Rossmann-fold domains"/>
    <property type="match status" value="1"/>
</dbReference>
<keyword evidence="5" id="KW-1185">Reference proteome</keyword>
<dbReference type="InterPro" id="IPR036291">
    <property type="entry name" value="NAD(P)-bd_dom_sf"/>
</dbReference>
<dbReference type="InterPro" id="IPR002347">
    <property type="entry name" value="SDR_fam"/>
</dbReference>
<dbReference type="PRINTS" id="PR00080">
    <property type="entry name" value="SDRFAMILY"/>
</dbReference>
<evidence type="ECO:0000256" key="3">
    <source>
        <dbReference type="RuleBase" id="RU000363"/>
    </source>
</evidence>
<dbReference type="PRINTS" id="PR00081">
    <property type="entry name" value="GDHRDH"/>
</dbReference>
<comment type="similarity">
    <text evidence="1 3">Belongs to the short-chain dehydrogenases/reductases (SDR) family.</text>
</comment>
<protein>
    <submittedName>
        <fullName evidence="4">SDR family oxidoreductase</fullName>
    </submittedName>
</protein>
<proteinExistence type="inferred from homology"/>
<accession>A0ABT5VNA8</accession>